<comment type="caution">
    <text evidence="1">The sequence shown here is derived from an EMBL/GenBank/DDBJ whole genome shotgun (WGS) entry which is preliminary data.</text>
</comment>
<dbReference type="AlphaFoldDB" id="A0A3A3FX39"/>
<protein>
    <recommendedName>
        <fullName evidence="3">Sel1 repeat family protein</fullName>
    </recommendedName>
</protein>
<sequence length="143" mass="15581">MANRIASLMGSALVFITALWPPAVLGQPSEPELGERIFVEGTNRFRAIDGPRDAAKGLQLLLESASLKYHLAPFGLCVALSAEPEITNLVEAYAWCQVAARKPNKYAAQADSRAKEVLGKLLVHEGMEAVSAAKRREKEYESK</sequence>
<reference evidence="2" key="1">
    <citation type="submission" date="2018-09" db="EMBL/GenBank/DDBJ databases">
        <authorList>
            <person name="Zhu H."/>
        </authorList>
    </citation>
    <scope>NUCLEOTIDE SEQUENCE [LARGE SCALE GENOMIC DNA]</scope>
    <source>
        <strain evidence="2">K1S02-23</strain>
    </source>
</reference>
<evidence type="ECO:0000313" key="1">
    <source>
        <dbReference type="EMBL" id="RJG00284.1"/>
    </source>
</evidence>
<evidence type="ECO:0008006" key="3">
    <source>
        <dbReference type="Google" id="ProtNLM"/>
    </source>
</evidence>
<organism evidence="1 2">
    <name type="scientific">Noviherbaspirillum sedimenti</name>
    <dbReference type="NCBI Taxonomy" id="2320865"/>
    <lineage>
        <taxon>Bacteria</taxon>
        <taxon>Pseudomonadati</taxon>
        <taxon>Pseudomonadota</taxon>
        <taxon>Betaproteobacteria</taxon>
        <taxon>Burkholderiales</taxon>
        <taxon>Oxalobacteraceae</taxon>
        <taxon>Noviherbaspirillum</taxon>
    </lineage>
</organism>
<gene>
    <name evidence="1" type="ORF">D3878_00755</name>
</gene>
<dbReference type="EMBL" id="QYUQ01000002">
    <property type="protein sequence ID" value="RJG00284.1"/>
    <property type="molecule type" value="Genomic_DNA"/>
</dbReference>
<keyword evidence="2" id="KW-1185">Reference proteome</keyword>
<evidence type="ECO:0000313" key="2">
    <source>
        <dbReference type="Proteomes" id="UP000266327"/>
    </source>
</evidence>
<accession>A0A3A3FX39</accession>
<name>A0A3A3FX39_9BURK</name>
<dbReference type="RefSeq" id="WP_119783738.1">
    <property type="nucleotide sequence ID" value="NZ_QYUQ01000002.1"/>
</dbReference>
<dbReference type="Proteomes" id="UP000266327">
    <property type="component" value="Unassembled WGS sequence"/>
</dbReference>
<proteinExistence type="predicted"/>